<gene>
    <name evidence="10" type="primary">uraH_1</name>
    <name evidence="10" type="ORF">GCM10022214_03020</name>
</gene>
<feature type="region of interest" description="Disordered" evidence="8">
    <location>
        <begin position="1"/>
        <end position="22"/>
    </location>
</feature>
<evidence type="ECO:0000256" key="6">
    <source>
        <dbReference type="ARBA" id="ARBA00022801"/>
    </source>
</evidence>
<organism evidence="10 11">
    <name type="scientific">Actinomadura miaoliensis</name>
    <dbReference type="NCBI Taxonomy" id="430685"/>
    <lineage>
        <taxon>Bacteria</taxon>
        <taxon>Bacillati</taxon>
        <taxon>Actinomycetota</taxon>
        <taxon>Actinomycetes</taxon>
        <taxon>Streptosporangiales</taxon>
        <taxon>Thermomonosporaceae</taxon>
        <taxon>Actinomadura</taxon>
    </lineage>
</organism>
<dbReference type="GO" id="GO:0016787">
    <property type="term" value="F:hydrolase activity"/>
    <property type="evidence" value="ECO:0007669"/>
    <property type="project" value="UniProtKB-KW"/>
</dbReference>
<evidence type="ECO:0000259" key="9">
    <source>
        <dbReference type="SMART" id="SM00095"/>
    </source>
</evidence>
<dbReference type="PANTHER" id="PTHR10395">
    <property type="entry name" value="URICASE AND TRANSTHYRETIN-RELATED"/>
    <property type="match status" value="1"/>
</dbReference>
<comment type="caution">
    <text evidence="10">The sequence shown here is derived from an EMBL/GenBank/DDBJ whole genome shotgun (WGS) entry which is preliminary data.</text>
</comment>
<dbReference type="InterPro" id="IPR036817">
    <property type="entry name" value="Transthyretin/HIU_hydrolase_sf"/>
</dbReference>
<dbReference type="EMBL" id="BAAAZG010000001">
    <property type="protein sequence ID" value="GAA4055274.1"/>
    <property type="molecule type" value="Genomic_DNA"/>
</dbReference>
<dbReference type="EC" id="3.5.2.17" evidence="7"/>
<evidence type="ECO:0000256" key="7">
    <source>
        <dbReference type="RuleBase" id="RU361270"/>
    </source>
</evidence>
<evidence type="ECO:0000313" key="10">
    <source>
        <dbReference type="EMBL" id="GAA4055274.1"/>
    </source>
</evidence>
<name>A0ABP7UY10_9ACTN</name>
<comment type="catalytic activity">
    <reaction evidence="1 7">
        <text>5-hydroxyisourate + H2O = 5-hydroxy-2-oxo-4-ureido-2,5-dihydro-1H-imidazole-5-carboxylate + H(+)</text>
        <dbReference type="Rhea" id="RHEA:23736"/>
        <dbReference type="ChEBI" id="CHEBI:15377"/>
        <dbReference type="ChEBI" id="CHEBI:15378"/>
        <dbReference type="ChEBI" id="CHEBI:18072"/>
        <dbReference type="ChEBI" id="CHEBI:58639"/>
        <dbReference type="EC" id="3.5.2.17"/>
    </reaction>
</comment>
<dbReference type="InterPro" id="IPR023418">
    <property type="entry name" value="Thyroxine_BS"/>
</dbReference>
<comment type="function">
    <text evidence="2">Catalyzes the hydrolysis of 5-hydroxyisourate (HIU) to 2-oxo-4-hydroxy-4-carboxy-5-ureidoimidazoline (OHCU).</text>
</comment>
<dbReference type="Proteomes" id="UP001500683">
    <property type="component" value="Unassembled WGS sequence"/>
</dbReference>
<dbReference type="Pfam" id="PF00576">
    <property type="entry name" value="Transthyretin"/>
    <property type="match status" value="1"/>
</dbReference>
<protein>
    <recommendedName>
        <fullName evidence="7">5-hydroxyisourate hydrolase</fullName>
        <shortName evidence="7">HIU hydrolase</shortName>
        <shortName evidence="7">HIUHase</shortName>
        <ecNumber evidence="7">3.5.2.17</ecNumber>
    </recommendedName>
</protein>
<evidence type="ECO:0000256" key="1">
    <source>
        <dbReference type="ARBA" id="ARBA00001043"/>
    </source>
</evidence>
<dbReference type="Gene3D" id="2.60.40.180">
    <property type="entry name" value="Transthyretin/hydroxyisourate hydrolase domain"/>
    <property type="match status" value="1"/>
</dbReference>
<evidence type="ECO:0000256" key="4">
    <source>
        <dbReference type="ARBA" id="ARBA00011881"/>
    </source>
</evidence>
<dbReference type="CDD" id="cd05822">
    <property type="entry name" value="TLP_HIUase"/>
    <property type="match status" value="1"/>
</dbReference>
<dbReference type="InterPro" id="IPR000895">
    <property type="entry name" value="Transthyretin/HIU_hydrolase"/>
</dbReference>
<keyword evidence="11" id="KW-1185">Reference proteome</keyword>
<evidence type="ECO:0000256" key="2">
    <source>
        <dbReference type="ARBA" id="ARBA00002704"/>
    </source>
</evidence>
<evidence type="ECO:0000256" key="3">
    <source>
        <dbReference type="ARBA" id="ARBA00009850"/>
    </source>
</evidence>
<keyword evidence="6 7" id="KW-0378">Hydrolase</keyword>
<reference evidence="11" key="1">
    <citation type="journal article" date="2019" name="Int. J. Syst. Evol. Microbiol.">
        <title>The Global Catalogue of Microorganisms (GCM) 10K type strain sequencing project: providing services to taxonomists for standard genome sequencing and annotation.</title>
        <authorList>
            <consortium name="The Broad Institute Genomics Platform"/>
            <consortium name="The Broad Institute Genome Sequencing Center for Infectious Disease"/>
            <person name="Wu L."/>
            <person name="Ma J."/>
        </authorList>
    </citation>
    <scope>NUCLEOTIDE SEQUENCE [LARGE SCALE GENOMIC DNA]</scope>
    <source>
        <strain evidence="11">JCM 16702</strain>
    </source>
</reference>
<dbReference type="SMART" id="SM00095">
    <property type="entry name" value="TR_THY"/>
    <property type="match status" value="1"/>
</dbReference>
<dbReference type="NCBIfam" id="TIGR02962">
    <property type="entry name" value="hdxy_isourate"/>
    <property type="match status" value="1"/>
</dbReference>
<evidence type="ECO:0000313" key="11">
    <source>
        <dbReference type="Proteomes" id="UP001500683"/>
    </source>
</evidence>
<sequence>MSATDAPGAKDTTGAKGAAGAGGARSAITTHVLDTTRGRPAVGVPVRLCRVVGDQNTVLASAYTDADGRVSRLGPDRVEPGAYTLRYDTAAYFAATGQSGFFPEVGVTFTLTDATQHYHVPVLLSPFAYSTYRGS</sequence>
<dbReference type="PRINTS" id="PR00189">
    <property type="entry name" value="TRNSTHYRETIN"/>
</dbReference>
<dbReference type="PROSITE" id="PS00768">
    <property type="entry name" value="TRANSTHYRETIN_1"/>
    <property type="match status" value="1"/>
</dbReference>
<evidence type="ECO:0000256" key="8">
    <source>
        <dbReference type="SAM" id="MobiDB-lite"/>
    </source>
</evidence>
<proteinExistence type="inferred from homology"/>
<comment type="similarity">
    <text evidence="3 7">Belongs to the transthyretin family. 5-hydroxyisourate hydrolase subfamily.</text>
</comment>
<dbReference type="InterPro" id="IPR023416">
    <property type="entry name" value="Transthyretin/HIU_hydrolase_d"/>
</dbReference>
<comment type="subunit">
    <text evidence="4 7">Homotetramer.</text>
</comment>
<evidence type="ECO:0000256" key="5">
    <source>
        <dbReference type="ARBA" id="ARBA00022631"/>
    </source>
</evidence>
<keyword evidence="5 7" id="KW-0659">Purine metabolism</keyword>
<accession>A0ABP7UY10</accession>
<dbReference type="PANTHER" id="PTHR10395:SF7">
    <property type="entry name" value="5-HYDROXYISOURATE HYDROLASE"/>
    <property type="match status" value="1"/>
</dbReference>
<dbReference type="InterPro" id="IPR014306">
    <property type="entry name" value="Hydroxyisourate_hydrolase"/>
</dbReference>
<feature type="domain" description="Transthyretin/hydroxyisourate hydrolase" evidence="9">
    <location>
        <begin position="23"/>
        <end position="134"/>
    </location>
</feature>
<dbReference type="SUPFAM" id="SSF49472">
    <property type="entry name" value="Transthyretin (synonym: prealbumin)"/>
    <property type="match status" value="1"/>
</dbReference>